<accession>A0A212EXZ0</accession>
<organism evidence="2 3">
    <name type="scientific">Danaus plexippus plexippus</name>
    <dbReference type="NCBI Taxonomy" id="278856"/>
    <lineage>
        <taxon>Eukaryota</taxon>
        <taxon>Metazoa</taxon>
        <taxon>Ecdysozoa</taxon>
        <taxon>Arthropoda</taxon>
        <taxon>Hexapoda</taxon>
        <taxon>Insecta</taxon>
        <taxon>Pterygota</taxon>
        <taxon>Neoptera</taxon>
        <taxon>Endopterygota</taxon>
        <taxon>Lepidoptera</taxon>
        <taxon>Glossata</taxon>
        <taxon>Ditrysia</taxon>
        <taxon>Papilionoidea</taxon>
        <taxon>Nymphalidae</taxon>
        <taxon>Danainae</taxon>
        <taxon>Danaini</taxon>
        <taxon>Danaina</taxon>
        <taxon>Danaus</taxon>
        <taxon>Danaus</taxon>
    </lineage>
</organism>
<dbReference type="SUPFAM" id="SSF103473">
    <property type="entry name" value="MFS general substrate transporter"/>
    <property type="match status" value="1"/>
</dbReference>
<dbReference type="eggNOG" id="ENOG502SWFV">
    <property type="taxonomic scope" value="Eukaryota"/>
</dbReference>
<proteinExistence type="predicted"/>
<keyword evidence="1" id="KW-0472">Membrane</keyword>
<dbReference type="InterPro" id="IPR036259">
    <property type="entry name" value="MFS_trans_sf"/>
</dbReference>
<dbReference type="AlphaFoldDB" id="A0A212EXZ0"/>
<protein>
    <submittedName>
        <fullName evidence="2">Synaptic vesicle transporter sVOP</fullName>
    </submittedName>
</protein>
<dbReference type="Gene3D" id="1.20.1250.20">
    <property type="entry name" value="MFS general substrate transporter like domains"/>
    <property type="match status" value="1"/>
</dbReference>
<evidence type="ECO:0000313" key="3">
    <source>
        <dbReference type="Proteomes" id="UP000007151"/>
    </source>
</evidence>
<evidence type="ECO:0000256" key="1">
    <source>
        <dbReference type="SAM" id="Phobius"/>
    </source>
</evidence>
<feature type="transmembrane region" description="Helical" evidence="1">
    <location>
        <begin position="69"/>
        <end position="86"/>
    </location>
</feature>
<keyword evidence="3" id="KW-1185">Reference proteome</keyword>
<dbReference type="EMBL" id="AGBW02011638">
    <property type="protein sequence ID" value="OWR46362.1"/>
    <property type="molecule type" value="Genomic_DNA"/>
</dbReference>
<comment type="caution">
    <text evidence="2">The sequence shown here is derived from an EMBL/GenBank/DDBJ whole genome shotgun (WGS) entry which is preliminary data.</text>
</comment>
<keyword evidence="1" id="KW-0812">Transmembrane</keyword>
<reference evidence="2 3" key="1">
    <citation type="journal article" date="2011" name="Cell">
        <title>The monarch butterfly genome yields insights into long-distance migration.</title>
        <authorList>
            <person name="Zhan S."/>
            <person name="Merlin C."/>
            <person name="Boore J.L."/>
            <person name="Reppert S.M."/>
        </authorList>
    </citation>
    <scope>NUCLEOTIDE SEQUENCE [LARGE SCALE GENOMIC DNA]</scope>
    <source>
        <strain evidence="2">F-2</strain>
    </source>
</reference>
<dbReference type="Proteomes" id="UP000007151">
    <property type="component" value="Unassembled WGS sequence"/>
</dbReference>
<dbReference type="InParanoid" id="A0A212EXZ0"/>
<dbReference type="KEGG" id="dpl:KGM_204442"/>
<name>A0A212EXZ0_DANPL</name>
<sequence length="104" mass="11144">MWTVSGACLVVFLAGVLNFGFLSTFSVDIFPTSVKAMAVCLTLMVGRGSSVLGISILKNMFVTNCELAFYLFGGLTVVGGLIGFLLPSDVKMVKNHKEDTKQET</sequence>
<gene>
    <name evidence="2" type="ORF">KGM_204442</name>
</gene>
<keyword evidence="1" id="KW-1133">Transmembrane helix</keyword>
<evidence type="ECO:0000313" key="2">
    <source>
        <dbReference type="EMBL" id="OWR46362.1"/>
    </source>
</evidence>